<organism evidence="4 5">
    <name type="scientific">Burkholderia cepacia</name>
    <name type="common">Pseudomonas cepacia</name>
    <dbReference type="NCBI Taxonomy" id="292"/>
    <lineage>
        <taxon>Bacteria</taxon>
        <taxon>Pseudomonadati</taxon>
        <taxon>Pseudomonadota</taxon>
        <taxon>Betaproteobacteria</taxon>
        <taxon>Burkholderiales</taxon>
        <taxon>Burkholderiaceae</taxon>
        <taxon>Burkholderia</taxon>
        <taxon>Burkholderia cepacia complex</taxon>
    </lineage>
</organism>
<dbReference type="GO" id="GO:0008270">
    <property type="term" value="F:zinc ion binding"/>
    <property type="evidence" value="ECO:0007669"/>
    <property type="project" value="InterPro"/>
</dbReference>
<dbReference type="PANTHER" id="PTHR48106">
    <property type="entry name" value="QUINONE OXIDOREDUCTASE PIG3-RELATED"/>
    <property type="match status" value="1"/>
</dbReference>
<dbReference type="AlphaFoldDB" id="A0AAX2RN01"/>
<dbReference type="Pfam" id="PF00107">
    <property type="entry name" value="ADH_zinc_N"/>
    <property type="match status" value="1"/>
</dbReference>
<dbReference type="EMBL" id="SNSQ01000026">
    <property type="protein sequence ID" value="TEU44071.1"/>
    <property type="molecule type" value="Genomic_DNA"/>
</dbReference>
<dbReference type="SUPFAM" id="SSF51735">
    <property type="entry name" value="NAD(P)-binding Rossmann-fold domains"/>
    <property type="match status" value="1"/>
</dbReference>
<evidence type="ECO:0000256" key="2">
    <source>
        <dbReference type="ARBA" id="ARBA00023002"/>
    </source>
</evidence>
<dbReference type="InterPro" id="IPR047618">
    <property type="entry name" value="QOR-like"/>
</dbReference>
<dbReference type="InterPro" id="IPR013149">
    <property type="entry name" value="ADH-like_C"/>
</dbReference>
<dbReference type="GO" id="GO:0035925">
    <property type="term" value="F:mRNA 3'-UTR AU-rich region binding"/>
    <property type="evidence" value="ECO:0007669"/>
    <property type="project" value="TreeGrafter"/>
</dbReference>
<keyword evidence="2" id="KW-0560">Oxidoreductase</keyword>
<dbReference type="PANTHER" id="PTHR48106:SF13">
    <property type="entry name" value="QUINONE OXIDOREDUCTASE-RELATED"/>
    <property type="match status" value="1"/>
</dbReference>
<dbReference type="Proteomes" id="UP000298234">
    <property type="component" value="Unassembled WGS sequence"/>
</dbReference>
<dbReference type="NCBIfam" id="NF008024">
    <property type="entry name" value="PRK10754.1"/>
    <property type="match status" value="1"/>
</dbReference>
<dbReference type="InterPro" id="IPR013154">
    <property type="entry name" value="ADH-like_N"/>
</dbReference>
<comment type="caution">
    <text evidence="4">The sequence shown here is derived from an EMBL/GenBank/DDBJ whole genome shotgun (WGS) entry which is preliminary data.</text>
</comment>
<dbReference type="GO" id="GO:0005829">
    <property type="term" value="C:cytosol"/>
    <property type="evidence" value="ECO:0007669"/>
    <property type="project" value="TreeGrafter"/>
</dbReference>
<dbReference type="SUPFAM" id="SSF50129">
    <property type="entry name" value="GroES-like"/>
    <property type="match status" value="1"/>
</dbReference>
<dbReference type="CDD" id="cd05286">
    <property type="entry name" value="QOR2"/>
    <property type="match status" value="1"/>
</dbReference>
<reference evidence="4 5" key="1">
    <citation type="submission" date="2019-03" db="EMBL/GenBank/DDBJ databases">
        <title>Burkholderia cepacia outbreak.</title>
        <authorList>
            <person name="Farzana R."/>
            <person name="Walsh T.R."/>
        </authorList>
    </citation>
    <scope>NUCLEOTIDE SEQUENCE [LARGE SCALE GENOMIC DNA]</scope>
    <source>
        <strain evidence="5">d13</strain>
    </source>
</reference>
<dbReference type="PROSITE" id="PS01162">
    <property type="entry name" value="QOR_ZETA_CRYSTAL"/>
    <property type="match status" value="1"/>
</dbReference>
<dbReference type="InterPro" id="IPR002364">
    <property type="entry name" value="Quin_OxRdtase/zeta-crystal_CS"/>
</dbReference>
<keyword evidence="1" id="KW-0521">NADP</keyword>
<evidence type="ECO:0000256" key="1">
    <source>
        <dbReference type="ARBA" id="ARBA00022857"/>
    </source>
</evidence>
<accession>A0AAX2RN01</accession>
<name>A0AAX2RN01_BURCE</name>
<dbReference type="GO" id="GO:0003960">
    <property type="term" value="F:quinone reductase (NADPH) activity"/>
    <property type="evidence" value="ECO:0007669"/>
    <property type="project" value="InterPro"/>
</dbReference>
<proteinExistence type="predicted"/>
<dbReference type="Pfam" id="PF08240">
    <property type="entry name" value="ADH_N"/>
    <property type="match status" value="1"/>
</dbReference>
<dbReference type="InterPro" id="IPR020843">
    <property type="entry name" value="ER"/>
</dbReference>
<feature type="domain" description="Enoyl reductase (ER)" evidence="3">
    <location>
        <begin position="11"/>
        <end position="322"/>
    </location>
</feature>
<dbReference type="SMART" id="SM00829">
    <property type="entry name" value="PKS_ER"/>
    <property type="match status" value="1"/>
</dbReference>
<gene>
    <name evidence="4" type="ORF">E3D37_22240</name>
</gene>
<dbReference type="Gene3D" id="3.90.180.10">
    <property type="entry name" value="Medium-chain alcohol dehydrogenases, catalytic domain"/>
    <property type="match status" value="1"/>
</dbReference>
<evidence type="ECO:0000259" key="3">
    <source>
        <dbReference type="SMART" id="SM00829"/>
    </source>
</evidence>
<dbReference type="FunFam" id="3.40.50.720:FF:000053">
    <property type="entry name" value="Quinone oxidoreductase 1"/>
    <property type="match status" value="1"/>
</dbReference>
<evidence type="ECO:0000313" key="4">
    <source>
        <dbReference type="EMBL" id="TEU44071.1"/>
    </source>
</evidence>
<dbReference type="InterPro" id="IPR011032">
    <property type="entry name" value="GroES-like_sf"/>
</dbReference>
<dbReference type="InterPro" id="IPR036291">
    <property type="entry name" value="NAD(P)-bd_dom_sf"/>
</dbReference>
<evidence type="ECO:0000313" key="5">
    <source>
        <dbReference type="Proteomes" id="UP000298234"/>
    </source>
</evidence>
<dbReference type="Gene3D" id="3.40.50.720">
    <property type="entry name" value="NAD(P)-binding Rossmann-like Domain"/>
    <property type="match status" value="1"/>
</dbReference>
<sequence length="324" mass="34502">MPKAIRYDQPGGPDVMKWVDVEVGEPKAGEVRIRQHAVGLNYIDVYFRTGLYPQPLPGGLGMEAAGEVTAVGEGVTAFKAGDRVAYVGQPPGAYAQERVMPAERLVKLPDGISYDDAASVMLQGLTAHYLLRRTYPVKAGDTILIHAAAGGVGLLVCQWAKALGATVIGTVGSDEKAALAKAHGCDHPIVYTRENFTQRVKEITNGAGVPVVYDSIGKDTYIGSLDCLAPLGYFVSFGNASGPLPAIDSKEFSSRGSLFFTRPTLFSYIAKRADLESAAAELFDVILSGKVKTSINQRYPLAEVGRAHADLESRKTTGSTILVP</sequence>
<dbReference type="RefSeq" id="WP_059697947.1">
    <property type="nucleotide sequence ID" value="NZ_CADEVB010000001.1"/>
</dbReference>
<protein>
    <submittedName>
        <fullName evidence="4">Quinone oxidoreductase</fullName>
    </submittedName>
</protein>
<dbReference type="GO" id="GO:0070402">
    <property type="term" value="F:NADPH binding"/>
    <property type="evidence" value="ECO:0007669"/>
    <property type="project" value="TreeGrafter"/>
</dbReference>